<evidence type="ECO:0000313" key="2">
    <source>
        <dbReference type="EMBL" id="RIA87574.1"/>
    </source>
</evidence>
<dbReference type="STRING" id="658196.A0A397SXW0"/>
<sequence length="227" mass="25911">MFPIWCNQYINSVLIPYINLFSLNRCIGFFVLSIYSNNDTIIVRNRLLYLFAIVFLAEILRFLNKRFNEIYIRVLGFLMREREKTERYNGVIFYLLGCISVLTLFRKDIAAISILILSWCDTAASFVGRRWGHYTYKFPNGKSLAGTLGAIIVGSIAAYIFWGSGLLKHDPENASWIEGKSLISLPILIILTGIIGGISELIDLWGLDDNLVIPIFSGIMLWILLRL</sequence>
<keyword evidence="2" id="KW-0808">Transferase</keyword>
<dbReference type="GO" id="GO:0005789">
    <property type="term" value="C:endoplasmic reticulum membrane"/>
    <property type="evidence" value="ECO:0007669"/>
    <property type="project" value="TreeGrafter"/>
</dbReference>
<feature type="transmembrane region" description="Helical" evidence="1">
    <location>
        <begin position="144"/>
        <end position="162"/>
    </location>
</feature>
<dbReference type="OrthoDB" id="5673at2759"/>
<keyword evidence="1" id="KW-0812">Transmembrane</keyword>
<gene>
    <name evidence="2" type="ORF">C1645_726434</name>
</gene>
<dbReference type="GO" id="GO:0004143">
    <property type="term" value="F:ATP-dependent diacylglycerol kinase activity"/>
    <property type="evidence" value="ECO:0007669"/>
    <property type="project" value="InterPro"/>
</dbReference>
<dbReference type="PANTHER" id="PTHR31303">
    <property type="entry name" value="CTP-DEPENDENT DIACYLGLYCEROL KINASE 1"/>
    <property type="match status" value="1"/>
</dbReference>
<dbReference type="GO" id="GO:0006654">
    <property type="term" value="P:phosphatidic acid biosynthetic process"/>
    <property type="evidence" value="ECO:0007669"/>
    <property type="project" value="TreeGrafter"/>
</dbReference>
<dbReference type="GO" id="GO:0016779">
    <property type="term" value="F:nucleotidyltransferase activity"/>
    <property type="evidence" value="ECO:0007669"/>
    <property type="project" value="UniProtKB-KW"/>
</dbReference>
<dbReference type="AlphaFoldDB" id="A0A397SXW0"/>
<organism evidence="2 3">
    <name type="scientific">Glomus cerebriforme</name>
    <dbReference type="NCBI Taxonomy" id="658196"/>
    <lineage>
        <taxon>Eukaryota</taxon>
        <taxon>Fungi</taxon>
        <taxon>Fungi incertae sedis</taxon>
        <taxon>Mucoromycota</taxon>
        <taxon>Glomeromycotina</taxon>
        <taxon>Glomeromycetes</taxon>
        <taxon>Glomerales</taxon>
        <taxon>Glomeraceae</taxon>
        <taxon>Glomus</taxon>
    </lineage>
</organism>
<proteinExistence type="predicted"/>
<feature type="transmembrane region" description="Helical" evidence="1">
    <location>
        <begin position="47"/>
        <end position="63"/>
    </location>
</feature>
<dbReference type="InterPro" id="IPR037997">
    <property type="entry name" value="Dgk1-like"/>
</dbReference>
<feature type="transmembrane region" description="Helical" evidence="1">
    <location>
        <begin position="12"/>
        <end position="35"/>
    </location>
</feature>
<feature type="transmembrane region" description="Helical" evidence="1">
    <location>
        <begin position="182"/>
        <end position="202"/>
    </location>
</feature>
<keyword evidence="1" id="KW-1133">Transmembrane helix</keyword>
<evidence type="ECO:0000313" key="3">
    <source>
        <dbReference type="Proteomes" id="UP000265703"/>
    </source>
</evidence>
<keyword evidence="2" id="KW-0548">Nucleotidyltransferase</keyword>
<dbReference type="Proteomes" id="UP000265703">
    <property type="component" value="Unassembled WGS sequence"/>
</dbReference>
<name>A0A397SXW0_9GLOM</name>
<comment type="caution">
    <text evidence="2">The sequence shown here is derived from an EMBL/GenBank/DDBJ whole genome shotgun (WGS) entry which is preliminary data.</text>
</comment>
<dbReference type="EMBL" id="QKYT01000302">
    <property type="protein sequence ID" value="RIA87574.1"/>
    <property type="molecule type" value="Genomic_DNA"/>
</dbReference>
<evidence type="ECO:0000256" key="1">
    <source>
        <dbReference type="SAM" id="Phobius"/>
    </source>
</evidence>
<feature type="transmembrane region" description="Helical" evidence="1">
    <location>
        <begin position="111"/>
        <end position="132"/>
    </location>
</feature>
<keyword evidence="3" id="KW-1185">Reference proteome</keyword>
<reference evidence="2 3" key="1">
    <citation type="submission" date="2018-06" db="EMBL/GenBank/DDBJ databases">
        <title>Comparative genomics reveals the genomic features of Rhizophagus irregularis, R. cerebriforme, R. diaphanum and Gigaspora rosea, and their symbiotic lifestyle signature.</title>
        <authorList>
            <person name="Morin E."/>
            <person name="San Clemente H."/>
            <person name="Chen E.C.H."/>
            <person name="De La Providencia I."/>
            <person name="Hainaut M."/>
            <person name="Kuo A."/>
            <person name="Kohler A."/>
            <person name="Murat C."/>
            <person name="Tang N."/>
            <person name="Roy S."/>
            <person name="Loubradou J."/>
            <person name="Henrissat B."/>
            <person name="Grigoriev I.V."/>
            <person name="Corradi N."/>
            <person name="Roux C."/>
            <person name="Martin F.M."/>
        </authorList>
    </citation>
    <scope>NUCLEOTIDE SEQUENCE [LARGE SCALE GENOMIC DNA]</scope>
    <source>
        <strain evidence="2 3">DAOM 227022</strain>
    </source>
</reference>
<accession>A0A397SXW0</accession>
<feature type="transmembrane region" description="Helical" evidence="1">
    <location>
        <begin position="88"/>
        <end position="105"/>
    </location>
</feature>
<protein>
    <submittedName>
        <fullName evidence="2">Phosphatidate cytidylyltransferase</fullName>
    </submittedName>
</protein>
<dbReference type="PANTHER" id="PTHR31303:SF1">
    <property type="entry name" value="CTP-DEPENDENT DIACYLGLYCEROL KINASE 1"/>
    <property type="match status" value="1"/>
</dbReference>
<feature type="transmembrane region" description="Helical" evidence="1">
    <location>
        <begin position="209"/>
        <end position="225"/>
    </location>
</feature>
<keyword evidence="1" id="KW-0472">Membrane</keyword>